<dbReference type="PANTHER" id="PTHR17598">
    <property type="entry name" value="DNA POLYMERASE DELTA SUBUNIT 3"/>
    <property type="match status" value="1"/>
</dbReference>
<feature type="compositionally biased region" description="Acidic residues" evidence="5">
    <location>
        <begin position="323"/>
        <end position="339"/>
    </location>
</feature>
<organism evidence="6 7">
    <name type="scientific">Circinella minor</name>
    <dbReference type="NCBI Taxonomy" id="1195481"/>
    <lineage>
        <taxon>Eukaryota</taxon>
        <taxon>Fungi</taxon>
        <taxon>Fungi incertae sedis</taxon>
        <taxon>Mucoromycota</taxon>
        <taxon>Mucoromycotina</taxon>
        <taxon>Mucoromycetes</taxon>
        <taxon>Mucorales</taxon>
        <taxon>Lichtheimiaceae</taxon>
        <taxon>Circinella</taxon>
    </lineage>
</organism>
<dbReference type="EMBL" id="JAEPRB010000482">
    <property type="protein sequence ID" value="KAG2215850.1"/>
    <property type="molecule type" value="Genomic_DNA"/>
</dbReference>
<dbReference type="GO" id="GO:0043625">
    <property type="term" value="C:delta DNA polymerase complex"/>
    <property type="evidence" value="ECO:0007669"/>
    <property type="project" value="InterPro"/>
</dbReference>
<evidence type="ECO:0000256" key="2">
    <source>
        <dbReference type="ARBA" id="ARBA00017589"/>
    </source>
</evidence>
<evidence type="ECO:0000256" key="3">
    <source>
        <dbReference type="ARBA" id="ARBA00022705"/>
    </source>
</evidence>
<dbReference type="Proteomes" id="UP000646827">
    <property type="component" value="Unassembled WGS sequence"/>
</dbReference>
<evidence type="ECO:0000313" key="6">
    <source>
        <dbReference type="EMBL" id="KAG2215850.1"/>
    </source>
</evidence>
<protein>
    <recommendedName>
        <fullName evidence="2">DNA polymerase delta subunit 3</fullName>
    </recommendedName>
</protein>
<feature type="region of interest" description="Disordered" evidence="5">
    <location>
        <begin position="134"/>
        <end position="383"/>
    </location>
</feature>
<dbReference type="Pfam" id="PF09507">
    <property type="entry name" value="CDC27"/>
    <property type="match status" value="2"/>
</dbReference>
<evidence type="ECO:0000256" key="5">
    <source>
        <dbReference type="SAM" id="MobiDB-lite"/>
    </source>
</evidence>
<dbReference type="Gene3D" id="3.90.1030.20">
    <property type="entry name" value="DNA polymerase delta, p66 (Cdc27) subunit, wHTH domain"/>
    <property type="match status" value="1"/>
</dbReference>
<dbReference type="InterPro" id="IPR041913">
    <property type="entry name" value="POLD3_sf"/>
</dbReference>
<dbReference type="GO" id="GO:0006271">
    <property type="term" value="P:DNA strand elongation involved in DNA replication"/>
    <property type="evidence" value="ECO:0007669"/>
    <property type="project" value="TreeGrafter"/>
</dbReference>
<dbReference type="GO" id="GO:0003887">
    <property type="term" value="F:DNA-directed DNA polymerase activity"/>
    <property type="evidence" value="ECO:0007669"/>
    <property type="project" value="TreeGrafter"/>
</dbReference>
<gene>
    <name evidence="6" type="ORF">INT45_004425</name>
</gene>
<keyword evidence="7" id="KW-1185">Reference proteome</keyword>
<dbReference type="GO" id="GO:1904161">
    <property type="term" value="P:DNA synthesis involved in UV-damage excision repair"/>
    <property type="evidence" value="ECO:0007669"/>
    <property type="project" value="TreeGrafter"/>
</dbReference>
<dbReference type="OrthoDB" id="514823at2759"/>
<dbReference type="AlphaFoldDB" id="A0A8H7RSG7"/>
<accession>A0A8H7RSG7</accession>
<sequence length="383" mass="43565">MEDQLNITVLQEKRPVTFKSLARQHNIHVNTAKQALWDYAEKYSNVHAIYCIAGRLVVDGDKTRDTIRLVKDNDLEDMKKQFRQVTGIHVYSVIPYDPKDLSILVTANKDIPYLTIQDRVRCGVLKCSQVLTVKPSTQKRTQPDTTLSKQQQQQSLPKPTSSIPSKPTSSPSSTATTNKSTIPPKRKGTLSFEKHAKKTPTPTPVSSSPTPPPVTTKTPEKQPTPEPEKPSLTAEDIFSEDEDMAEPSPARERSPVNDDPMEMDEPLEQEQQEEEEPQSKIEEEENEPEVQHQPQPKKLTQKKRRRVMKKKHYTNERGFLVTEDVEEYETVDEDEEEEQETTRPQIVEKKQTKATAPPASGKKSGSKKAPTEQRNLFSFWGKK</sequence>
<feature type="compositionally biased region" description="Acidic residues" evidence="5">
    <location>
        <begin position="259"/>
        <end position="288"/>
    </location>
</feature>
<proteinExistence type="predicted"/>
<evidence type="ECO:0000256" key="4">
    <source>
        <dbReference type="ARBA" id="ARBA00023242"/>
    </source>
</evidence>
<comment type="subcellular location">
    <subcellularLocation>
        <location evidence="1">Nucleus</location>
    </subcellularLocation>
</comment>
<comment type="caution">
    <text evidence="6">The sequence shown here is derived from an EMBL/GenBank/DDBJ whole genome shotgun (WGS) entry which is preliminary data.</text>
</comment>
<keyword evidence="3" id="KW-0235">DNA replication</keyword>
<dbReference type="GO" id="GO:0006297">
    <property type="term" value="P:nucleotide-excision repair, DNA gap filling"/>
    <property type="evidence" value="ECO:0007669"/>
    <property type="project" value="TreeGrafter"/>
</dbReference>
<evidence type="ECO:0000313" key="7">
    <source>
        <dbReference type="Proteomes" id="UP000646827"/>
    </source>
</evidence>
<dbReference type="InterPro" id="IPR019038">
    <property type="entry name" value="POLD3"/>
</dbReference>
<feature type="compositionally biased region" description="Low complexity" evidence="5">
    <location>
        <begin position="146"/>
        <end position="181"/>
    </location>
</feature>
<reference evidence="6 7" key="1">
    <citation type="submission" date="2020-12" db="EMBL/GenBank/DDBJ databases">
        <title>Metabolic potential, ecology and presence of endohyphal bacteria is reflected in genomic diversity of Mucoromycotina.</title>
        <authorList>
            <person name="Muszewska A."/>
            <person name="Okrasinska A."/>
            <person name="Steczkiewicz K."/>
            <person name="Drgas O."/>
            <person name="Orlowska M."/>
            <person name="Perlinska-Lenart U."/>
            <person name="Aleksandrzak-Piekarczyk T."/>
            <person name="Szatraj K."/>
            <person name="Zielenkiewicz U."/>
            <person name="Pilsyk S."/>
            <person name="Malc E."/>
            <person name="Mieczkowski P."/>
            <person name="Kruszewska J.S."/>
            <person name="Biernat P."/>
            <person name="Pawlowska J."/>
        </authorList>
    </citation>
    <scope>NUCLEOTIDE SEQUENCE [LARGE SCALE GENOMIC DNA]</scope>
    <source>
        <strain evidence="6 7">CBS 142.35</strain>
    </source>
</reference>
<name>A0A8H7RSG7_9FUNG</name>
<keyword evidence="4" id="KW-0539">Nucleus</keyword>
<dbReference type="PANTHER" id="PTHR17598:SF13">
    <property type="entry name" value="DNA POLYMERASE DELTA SUBUNIT 3"/>
    <property type="match status" value="1"/>
</dbReference>
<feature type="compositionally biased region" description="Basic residues" evidence="5">
    <location>
        <begin position="299"/>
        <end position="312"/>
    </location>
</feature>
<evidence type="ECO:0000256" key="1">
    <source>
        <dbReference type="ARBA" id="ARBA00004123"/>
    </source>
</evidence>
<feature type="compositionally biased region" description="Polar residues" evidence="5">
    <location>
        <begin position="134"/>
        <end position="145"/>
    </location>
</feature>